<accession>A0A3G2V154</accession>
<evidence type="ECO:0000259" key="3">
    <source>
        <dbReference type="Pfam" id="PF05065"/>
    </source>
</evidence>
<dbReference type="SUPFAM" id="SSF56563">
    <property type="entry name" value="Major capsid protein gp5"/>
    <property type="match status" value="1"/>
</dbReference>
<gene>
    <name evidence="4" type="ORF">EBF16_27380</name>
</gene>
<dbReference type="Proteomes" id="UP000280708">
    <property type="component" value="Chromosome"/>
</dbReference>
<dbReference type="EMBL" id="CP033230">
    <property type="protein sequence ID" value="AYO80258.1"/>
    <property type="molecule type" value="Genomic_DNA"/>
</dbReference>
<dbReference type="InterPro" id="IPR054612">
    <property type="entry name" value="Phage_capsid-like_C"/>
</dbReference>
<protein>
    <submittedName>
        <fullName evidence="4">Phage major capsid protein</fullName>
    </submittedName>
</protein>
<dbReference type="RefSeq" id="WP_122130016.1">
    <property type="nucleotide sequence ID" value="NZ_CP033230.1"/>
</dbReference>
<evidence type="ECO:0000313" key="4">
    <source>
        <dbReference type="EMBL" id="AYO80258.1"/>
    </source>
</evidence>
<dbReference type="Gene3D" id="3.30.2400.10">
    <property type="entry name" value="Major capsid protein gp5"/>
    <property type="match status" value="1"/>
</dbReference>
<evidence type="ECO:0000313" key="5">
    <source>
        <dbReference type="Proteomes" id="UP000280708"/>
    </source>
</evidence>
<proteinExistence type="predicted"/>
<organism evidence="4 5">
    <name type="scientific">Sphingobium yanoikuyae</name>
    <name type="common">Sphingomonas yanoikuyae</name>
    <dbReference type="NCBI Taxonomy" id="13690"/>
    <lineage>
        <taxon>Bacteria</taxon>
        <taxon>Pseudomonadati</taxon>
        <taxon>Pseudomonadota</taxon>
        <taxon>Alphaproteobacteria</taxon>
        <taxon>Sphingomonadales</taxon>
        <taxon>Sphingomonadaceae</taxon>
        <taxon>Sphingobium</taxon>
    </lineage>
</organism>
<reference evidence="4 5" key="1">
    <citation type="submission" date="2018-10" db="EMBL/GenBank/DDBJ databases">
        <title>Characterization and genome analysis of a novel bacterium Sphingobium yanoikuyae SJTF8 capable of degrading PAHs.</title>
        <authorList>
            <person name="Yin C."/>
            <person name="Xiong W."/>
            <person name="Liang R."/>
        </authorList>
    </citation>
    <scope>NUCLEOTIDE SEQUENCE [LARGE SCALE GENOMIC DNA]</scope>
    <source>
        <strain evidence="4 5">SJTF8</strain>
    </source>
</reference>
<sequence length="403" mass="43046">MLKLSELLEKRAAAFARMKSAQEEGGDTFDQAETEVRDLDAQIKRARSIDDMERREAGTPLHGDRQLDTEIRSRFSLARAVAGAAGLAVDWGFEREVQQELQQRSGRAAKGILVPTEIFERRVLTSTGDGAAIVPTDYRPDLYISALTAASVVRGLGATVLTGLTGNLEIPREAASPAIGWVAENSALPTGDADFDSVTLSPKHAGAITEWSRNMVMQSSPQVEQLLRNMLARDLALAIDRAAIKGGGANEPDGILSTAGIQTQAYAASIMDTTAEMIAKADVANVDARRSFLTTNGVKKIALKTKDGDGLPIGIPTIFHNEPVTFNNQVPTNLGTGTDEHGLIYGDWSELLIGIWSELDILVNPYEASAYAKGNISIRAMATVDCAVRHAAAFVSATGVEVA</sequence>
<dbReference type="AlphaFoldDB" id="A0A3G2V154"/>
<evidence type="ECO:0000256" key="1">
    <source>
        <dbReference type="ARBA" id="ARBA00004328"/>
    </source>
</evidence>
<evidence type="ECO:0000256" key="2">
    <source>
        <dbReference type="SAM" id="Coils"/>
    </source>
</evidence>
<keyword evidence="2" id="KW-0175">Coiled coil</keyword>
<dbReference type="InterPro" id="IPR024455">
    <property type="entry name" value="Phage_capsid"/>
</dbReference>
<feature type="domain" description="Phage capsid-like C-terminal" evidence="3">
    <location>
        <begin position="130"/>
        <end position="396"/>
    </location>
</feature>
<comment type="subcellular location">
    <subcellularLocation>
        <location evidence="1">Virion</location>
    </subcellularLocation>
</comment>
<name>A0A3G2V154_SPHYA</name>
<dbReference type="NCBIfam" id="TIGR01554">
    <property type="entry name" value="major_cap_HK97"/>
    <property type="match status" value="1"/>
</dbReference>
<dbReference type="Pfam" id="PF05065">
    <property type="entry name" value="Phage_capsid"/>
    <property type="match status" value="1"/>
</dbReference>
<feature type="coiled-coil region" evidence="2">
    <location>
        <begin position="4"/>
        <end position="49"/>
    </location>
</feature>